<feature type="transmembrane region" description="Helical" evidence="6">
    <location>
        <begin position="766"/>
        <end position="787"/>
    </location>
</feature>
<feature type="domain" description="MacB-like periplasmic core" evidence="8">
    <location>
        <begin position="20"/>
        <end position="237"/>
    </location>
</feature>
<organism evidence="9 10">
    <name type="scientific">Rhodohalobacter sulfatireducens</name>
    <dbReference type="NCBI Taxonomy" id="2911366"/>
    <lineage>
        <taxon>Bacteria</taxon>
        <taxon>Pseudomonadati</taxon>
        <taxon>Balneolota</taxon>
        <taxon>Balneolia</taxon>
        <taxon>Balneolales</taxon>
        <taxon>Balneolaceae</taxon>
        <taxon>Rhodohalobacter</taxon>
    </lineage>
</organism>
<feature type="domain" description="ABC3 transporter permease C-terminal" evidence="7">
    <location>
        <begin position="681"/>
        <end position="794"/>
    </location>
</feature>
<dbReference type="RefSeq" id="WP_237853260.1">
    <property type="nucleotide sequence ID" value="NZ_JAKLWS010000007.1"/>
</dbReference>
<dbReference type="InterPro" id="IPR050250">
    <property type="entry name" value="Macrolide_Exporter_MacB"/>
</dbReference>
<dbReference type="InterPro" id="IPR003838">
    <property type="entry name" value="ABC3_permease_C"/>
</dbReference>
<accession>A0ABS9KC37</accession>
<dbReference type="PANTHER" id="PTHR30572:SF18">
    <property type="entry name" value="ABC-TYPE MACROLIDE FAMILY EXPORT SYSTEM PERMEASE COMPONENT 2"/>
    <property type="match status" value="1"/>
</dbReference>
<keyword evidence="10" id="KW-1185">Reference proteome</keyword>
<evidence type="ECO:0000259" key="7">
    <source>
        <dbReference type="Pfam" id="PF02687"/>
    </source>
</evidence>
<comment type="subcellular location">
    <subcellularLocation>
        <location evidence="1">Cell membrane</location>
        <topology evidence="1">Multi-pass membrane protein</topology>
    </subcellularLocation>
</comment>
<evidence type="ECO:0000256" key="1">
    <source>
        <dbReference type="ARBA" id="ARBA00004651"/>
    </source>
</evidence>
<keyword evidence="5 6" id="KW-0472">Membrane</keyword>
<reference evidence="9" key="2">
    <citation type="submission" date="2024-05" db="EMBL/GenBank/DDBJ databases">
        <title>Rhodohalobacter halophilus gen. nov., sp. nov., a moderately halophilic member of the family Balneolaceae.</title>
        <authorList>
            <person name="Xia J."/>
        </authorList>
    </citation>
    <scope>NUCLEOTIDE SEQUENCE</scope>
    <source>
        <strain evidence="9">WB101</strain>
    </source>
</reference>
<sequence length="801" mass="89912">MLKNYLKIALRNIRNKKFYSLLNLLGLSIGITAGVLIIIYVQDELSYDQFHPNIENKYVAGLDGKMGNQEIMGIHTPPVMAGIILEETPGIQSVTRTYNAGDIVFRKDDQVFTEKSVYWADSTFFDFFGFELMQGDPETVLDSPNKVVLTESAATKYFGSENPIGQTISVGNDQSSYEVTGITADPPHNTHFEFDILLSFSSIDYSRSTQWLSNSINTYLEVNPNVSISEIEESFDELVTKYVGPQMEQFMGATIEQMEAQGNQYGYFAFPILDLHLHASGMVSAFKAPSDITYVYIFSVIGFFLILIACVNFMNLYTASASGRAKEVGLRKTLGAERNSMMTQFLFESILYVLLAAILSVFLIYLILPWFNSLSGKMLTLQIFTEPWFLGTMSGLIIIIGLIAGSYPAFYLTSFSPVDVLKGRVRRGAQSSGFRSTLVVGQFFISIGLIACTILVNQQLQFMQNKNLGFNKEQSIVLTNTSRLDNNREPFKEELLSDTRVLAASYTTFTIPGTQNVTVFQRPETDSDYIMAMYYADHDHREALGFEMAEGRYFSEDFPTDSSAIVINQTAVQELGLEDPVGQEIIFPGNDNRVYDVIGVMKDFNFQSLRDEIMPLAIVLTETANEMIVRFQSEDPRDAVNMITSTWDEYSGGEPVDYTFLDDDFDELFREEQRLGAVFTAFTIIAIFIACLGLLGLSAYMAERRTQEIGIRKVMGATVPNILGLLSVEFLKLIGIAFLLAIPISWYFIQNWLQGFAYRTEISPMIFVFTALATIGIVLVTISWQTLKAAFMNPVRSIKTE</sequence>
<feature type="transmembrane region" description="Helical" evidence="6">
    <location>
        <begin position="722"/>
        <end position="746"/>
    </location>
</feature>
<feature type="transmembrane region" description="Helical" evidence="6">
    <location>
        <begin position="433"/>
        <end position="456"/>
    </location>
</feature>
<feature type="transmembrane region" description="Helical" evidence="6">
    <location>
        <begin position="345"/>
        <end position="368"/>
    </location>
</feature>
<feature type="domain" description="MacB-like periplasmic core" evidence="8">
    <location>
        <begin position="447"/>
        <end position="640"/>
    </location>
</feature>
<comment type="caution">
    <text evidence="9">The sequence shown here is derived from an EMBL/GenBank/DDBJ whole genome shotgun (WGS) entry which is preliminary data.</text>
</comment>
<evidence type="ECO:0000256" key="2">
    <source>
        <dbReference type="ARBA" id="ARBA00022475"/>
    </source>
</evidence>
<feature type="transmembrane region" description="Helical" evidence="6">
    <location>
        <begin position="388"/>
        <end position="412"/>
    </location>
</feature>
<keyword evidence="3 6" id="KW-0812">Transmembrane</keyword>
<feature type="transmembrane region" description="Helical" evidence="6">
    <location>
        <begin position="21"/>
        <end position="41"/>
    </location>
</feature>
<evidence type="ECO:0000256" key="3">
    <source>
        <dbReference type="ARBA" id="ARBA00022692"/>
    </source>
</evidence>
<gene>
    <name evidence="9" type="ORF">L6773_07580</name>
</gene>
<evidence type="ECO:0000256" key="4">
    <source>
        <dbReference type="ARBA" id="ARBA00022989"/>
    </source>
</evidence>
<dbReference type="Pfam" id="PF12704">
    <property type="entry name" value="MacB_PCD"/>
    <property type="match status" value="2"/>
</dbReference>
<evidence type="ECO:0000259" key="8">
    <source>
        <dbReference type="Pfam" id="PF12704"/>
    </source>
</evidence>
<evidence type="ECO:0000313" key="9">
    <source>
        <dbReference type="EMBL" id="MCG2588418.1"/>
    </source>
</evidence>
<dbReference type="EMBL" id="JAKLWS010000007">
    <property type="protein sequence ID" value="MCG2588418.1"/>
    <property type="molecule type" value="Genomic_DNA"/>
</dbReference>
<evidence type="ECO:0000256" key="6">
    <source>
        <dbReference type="SAM" id="Phobius"/>
    </source>
</evidence>
<keyword evidence="2" id="KW-1003">Cell membrane</keyword>
<feature type="transmembrane region" description="Helical" evidence="6">
    <location>
        <begin position="294"/>
        <end position="317"/>
    </location>
</feature>
<feature type="domain" description="ABC3 transporter permease C-terminal" evidence="7">
    <location>
        <begin position="300"/>
        <end position="417"/>
    </location>
</feature>
<name>A0ABS9KC37_9BACT</name>
<dbReference type="PANTHER" id="PTHR30572">
    <property type="entry name" value="MEMBRANE COMPONENT OF TRANSPORTER-RELATED"/>
    <property type="match status" value="1"/>
</dbReference>
<protein>
    <submittedName>
        <fullName evidence="9">ABC transporter permease</fullName>
    </submittedName>
</protein>
<keyword evidence="4 6" id="KW-1133">Transmembrane helix</keyword>
<evidence type="ECO:0000256" key="5">
    <source>
        <dbReference type="ARBA" id="ARBA00023136"/>
    </source>
</evidence>
<reference evidence="9" key="1">
    <citation type="submission" date="2022-01" db="EMBL/GenBank/DDBJ databases">
        <authorList>
            <person name="Wang Y."/>
        </authorList>
    </citation>
    <scope>NUCLEOTIDE SEQUENCE</scope>
    <source>
        <strain evidence="9">WB101</strain>
    </source>
</reference>
<evidence type="ECO:0000313" key="10">
    <source>
        <dbReference type="Proteomes" id="UP001165366"/>
    </source>
</evidence>
<dbReference type="InterPro" id="IPR025857">
    <property type="entry name" value="MacB_PCD"/>
</dbReference>
<dbReference type="Pfam" id="PF02687">
    <property type="entry name" value="FtsX"/>
    <property type="match status" value="2"/>
</dbReference>
<feature type="transmembrane region" description="Helical" evidence="6">
    <location>
        <begin position="675"/>
        <end position="701"/>
    </location>
</feature>
<proteinExistence type="predicted"/>
<dbReference type="Proteomes" id="UP001165366">
    <property type="component" value="Unassembled WGS sequence"/>
</dbReference>